<dbReference type="InterPro" id="IPR025943">
    <property type="entry name" value="Sigma_54_int_dom_ATP-bd_2"/>
</dbReference>
<protein>
    <submittedName>
        <fullName evidence="6">Putative two component, sigma54 specific, transcriptional regulator, Fis family</fullName>
    </submittedName>
</protein>
<evidence type="ECO:0000259" key="4">
    <source>
        <dbReference type="PROSITE" id="PS50045"/>
    </source>
</evidence>
<dbReference type="SMART" id="SM00382">
    <property type="entry name" value="AAA"/>
    <property type="match status" value="1"/>
</dbReference>
<keyword evidence="2" id="KW-0067">ATP-binding</keyword>
<evidence type="ECO:0000313" key="6">
    <source>
        <dbReference type="EMBL" id="EFL51439.1"/>
    </source>
</evidence>
<reference evidence="6 7" key="1">
    <citation type="submission" date="2010-08" db="EMBL/GenBank/DDBJ databases">
        <title>The draft genome of Desulfovibrio fructosovorans JJ.</title>
        <authorList>
            <consortium name="US DOE Joint Genome Institute (JGI-PGF)"/>
            <person name="Lucas S."/>
            <person name="Copeland A."/>
            <person name="Lapidus A."/>
            <person name="Cheng J.-F."/>
            <person name="Bruce D."/>
            <person name="Goodwin L."/>
            <person name="Pitluck S."/>
            <person name="Land M.L."/>
            <person name="Hauser L."/>
            <person name="Chang Y.-J."/>
            <person name="Jeffries C."/>
            <person name="Wall J.D."/>
            <person name="Stahl D.A."/>
            <person name="Arkin A.P."/>
            <person name="Dehal P."/>
            <person name="Stolyar S.M."/>
            <person name="Hazen T.C."/>
            <person name="Woyke T.J."/>
        </authorList>
    </citation>
    <scope>NUCLEOTIDE SEQUENCE [LARGE SCALE GENOMIC DNA]</scope>
    <source>
        <strain evidence="6 7">JJ</strain>
    </source>
</reference>
<organism evidence="6 7">
    <name type="scientific">Solidesulfovibrio fructosivorans JJ]</name>
    <dbReference type="NCBI Taxonomy" id="596151"/>
    <lineage>
        <taxon>Bacteria</taxon>
        <taxon>Pseudomonadati</taxon>
        <taxon>Thermodesulfobacteriota</taxon>
        <taxon>Desulfovibrionia</taxon>
        <taxon>Desulfovibrionales</taxon>
        <taxon>Desulfovibrionaceae</taxon>
        <taxon>Solidesulfovibrio</taxon>
    </lineage>
</organism>
<feature type="domain" description="Sigma-54 factor interaction" evidence="4">
    <location>
        <begin position="137"/>
        <end position="366"/>
    </location>
</feature>
<accession>E1JW79</accession>
<dbReference type="Pfam" id="PF00072">
    <property type="entry name" value="Response_reg"/>
    <property type="match status" value="1"/>
</dbReference>
<dbReference type="Pfam" id="PF00158">
    <property type="entry name" value="Sigma54_activat"/>
    <property type="match status" value="1"/>
</dbReference>
<gene>
    <name evidence="6" type="ORF">DesfrDRAFT_1878</name>
</gene>
<dbReference type="PANTHER" id="PTHR32071:SF113">
    <property type="entry name" value="ALGINATE BIOSYNTHESIS TRANSCRIPTIONAL REGULATORY PROTEIN ALGB"/>
    <property type="match status" value="1"/>
</dbReference>
<dbReference type="PROSITE" id="PS50110">
    <property type="entry name" value="RESPONSE_REGULATORY"/>
    <property type="match status" value="1"/>
</dbReference>
<dbReference type="eggNOG" id="COG2204">
    <property type="taxonomic scope" value="Bacteria"/>
</dbReference>
<dbReference type="Gene3D" id="1.10.8.60">
    <property type="match status" value="1"/>
</dbReference>
<dbReference type="GO" id="GO:0000160">
    <property type="term" value="P:phosphorelay signal transduction system"/>
    <property type="evidence" value="ECO:0007669"/>
    <property type="project" value="InterPro"/>
</dbReference>
<dbReference type="AlphaFoldDB" id="E1JW79"/>
<dbReference type="Gene3D" id="3.40.50.2300">
    <property type="match status" value="1"/>
</dbReference>
<dbReference type="PANTHER" id="PTHR32071">
    <property type="entry name" value="TRANSCRIPTIONAL REGULATORY PROTEIN"/>
    <property type="match status" value="1"/>
</dbReference>
<dbReference type="InterPro" id="IPR011006">
    <property type="entry name" value="CheY-like_superfamily"/>
</dbReference>
<dbReference type="Gene3D" id="3.40.50.300">
    <property type="entry name" value="P-loop containing nucleotide triphosphate hydrolases"/>
    <property type="match status" value="1"/>
</dbReference>
<dbReference type="SMART" id="SM00448">
    <property type="entry name" value="REC"/>
    <property type="match status" value="1"/>
</dbReference>
<evidence type="ECO:0000256" key="2">
    <source>
        <dbReference type="ARBA" id="ARBA00022840"/>
    </source>
</evidence>
<dbReference type="InterPro" id="IPR002078">
    <property type="entry name" value="Sigma_54_int"/>
</dbReference>
<dbReference type="STRING" id="596151.DesfrDRAFT_1878"/>
<evidence type="ECO:0000256" key="3">
    <source>
        <dbReference type="PROSITE-ProRule" id="PRU00169"/>
    </source>
</evidence>
<evidence type="ECO:0000259" key="5">
    <source>
        <dbReference type="PROSITE" id="PS50110"/>
    </source>
</evidence>
<keyword evidence="7" id="KW-1185">Reference proteome</keyword>
<dbReference type="InterPro" id="IPR058031">
    <property type="entry name" value="AAA_lid_NorR"/>
</dbReference>
<dbReference type="PROSITE" id="PS50045">
    <property type="entry name" value="SIGMA54_INTERACT_4"/>
    <property type="match status" value="1"/>
</dbReference>
<dbReference type="InterPro" id="IPR027417">
    <property type="entry name" value="P-loop_NTPase"/>
</dbReference>
<dbReference type="PROSITE" id="PS00676">
    <property type="entry name" value="SIGMA54_INTERACT_2"/>
    <property type="match status" value="1"/>
</dbReference>
<dbReference type="CDD" id="cd00009">
    <property type="entry name" value="AAA"/>
    <property type="match status" value="1"/>
</dbReference>
<feature type="modified residue" description="4-aspartylphosphate" evidence="3">
    <location>
        <position position="52"/>
    </location>
</feature>
<proteinExistence type="predicted"/>
<dbReference type="InterPro" id="IPR025662">
    <property type="entry name" value="Sigma_54_int_dom_ATP-bd_1"/>
</dbReference>
<dbReference type="Proteomes" id="UP000006250">
    <property type="component" value="Unassembled WGS sequence"/>
</dbReference>
<sequence length="474" mass="52249">MPRILVIDDDVGFCRSLQAIIAGLGWESEAANSLETGLEKLALGGFDVVVLDVVLPDGNGLKHIPAVREMPDAPEIIILTGQGDPDGAELAIKSGAWDYITKPGTLSKIRLPISRAVEYHHNKALAKPRAPLRREGIIGESKALAACLDMAARAARSGANVLIVGETGTGKELFARVIHDNSDRRDGPFVVVDCAALPESLVESMLFGHEKGAFTTAEKKHPGLIRQAHGGTLFLDEIGELPLAVQKAFLRLLQEHRFRPVGATEEVRSDFRLVAATNRDLERMVADWTFRQDLLFRLRGMTIELPPLRGRTVDIEALCRHRLQMRAGEEDEPAREGSPEFWGALFEYGWPGNVRELFSATDSALAAAEAETTLLPRHLPVHIRAWLARRSVTVESAPIAEREPSPRPDLDPEHFPPIRAFRAKELARIDRLYLEALLHVAGESMERAEALSGLSRARLYALLRQHGLTRHSSS</sequence>
<dbReference type="SUPFAM" id="SSF52540">
    <property type="entry name" value="P-loop containing nucleoside triphosphate hydrolases"/>
    <property type="match status" value="1"/>
</dbReference>
<dbReference type="OrthoDB" id="9763792at2"/>
<dbReference type="RefSeq" id="WP_005993253.1">
    <property type="nucleotide sequence ID" value="NZ_AECZ01000010.1"/>
</dbReference>
<dbReference type="SUPFAM" id="SSF52172">
    <property type="entry name" value="CheY-like"/>
    <property type="match status" value="1"/>
</dbReference>
<keyword evidence="3" id="KW-0597">Phosphoprotein</keyword>
<dbReference type="InterPro" id="IPR003593">
    <property type="entry name" value="AAA+_ATPase"/>
</dbReference>
<keyword evidence="1" id="KW-0547">Nucleotide-binding</keyword>
<dbReference type="PROSITE" id="PS00675">
    <property type="entry name" value="SIGMA54_INTERACT_1"/>
    <property type="match status" value="1"/>
</dbReference>
<dbReference type="EMBL" id="AECZ01000010">
    <property type="protein sequence ID" value="EFL51439.1"/>
    <property type="molecule type" value="Genomic_DNA"/>
</dbReference>
<name>E1JW79_SOLFR</name>
<dbReference type="FunFam" id="3.40.50.300:FF:000006">
    <property type="entry name" value="DNA-binding transcriptional regulator NtrC"/>
    <property type="match status" value="1"/>
</dbReference>
<evidence type="ECO:0000256" key="1">
    <source>
        <dbReference type="ARBA" id="ARBA00022741"/>
    </source>
</evidence>
<dbReference type="Pfam" id="PF25601">
    <property type="entry name" value="AAA_lid_14"/>
    <property type="match status" value="1"/>
</dbReference>
<comment type="caution">
    <text evidence="6">The sequence shown here is derived from an EMBL/GenBank/DDBJ whole genome shotgun (WGS) entry which is preliminary data.</text>
</comment>
<dbReference type="GO" id="GO:0005524">
    <property type="term" value="F:ATP binding"/>
    <property type="evidence" value="ECO:0007669"/>
    <property type="project" value="UniProtKB-KW"/>
</dbReference>
<dbReference type="GO" id="GO:0006355">
    <property type="term" value="P:regulation of DNA-templated transcription"/>
    <property type="evidence" value="ECO:0007669"/>
    <property type="project" value="InterPro"/>
</dbReference>
<evidence type="ECO:0000313" key="7">
    <source>
        <dbReference type="Proteomes" id="UP000006250"/>
    </source>
</evidence>
<feature type="domain" description="Response regulatory" evidence="5">
    <location>
        <begin position="3"/>
        <end position="117"/>
    </location>
</feature>
<dbReference type="InterPro" id="IPR001789">
    <property type="entry name" value="Sig_transdc_resp-reg_receiver"/>
</dbReference>